<protein>
    <submittedName>
        <fullName evidence="1">Uncharacterized protein</fullName>
    </submittedName>
</protein>
<dbReference type="EMBL" id="FNJR01000009">
    <property type="protein sequence ID" value="SDP78357.1"/>
    <property type="molecule type" value="Genomic_DNA"/>
</dbReference>
<dbReference type="OrthoDB" id="3691742at2"/>
<accession>A0A1H0VIL9</accession>
<sequence>MSTRYAITEHTMVTVLYAAPANMAELRDAPLEELAKFVGQVAMDMPDRMLADMERGLARVAREGGPLFDPQRYTLVHARVTALAPLLAARVGGHAGRHPIQDCPDICWSN</sequence>
<reference evidence="2" key="1">
    <citation type="submission" date="2016-10" db="EMBL/GenBank/DDBJ databases">
        <authorList>
            <person name="Varghese N."/>
            <person name="Submissions S."/>
        </authorList>
    </citation>
    <scope>NUCLEOTIDE SEQUENCE [LARGE SCALE GENOMIC DNA]</scope>
    <source>
        <strain evidence="2">DSM 46732</strain>
    </source>
</reference>
<dbReference type="AlphaFoldDB" id="A0A1H0VIL9"/>
<evidence type="ECO:0000313" key="1">
    <source>
        <dbReference type="EMBL" id="SDP78357.1"/>
    </source>
</evidence>
<organism evidence="1 2">
    <name type="scientific">Actinopolyspora xinjiangensis</name>
    <dbReference type="NCBI Taxonomy" id="405564"/>
    <lineage>
        <taxon>Bacteria</taxon>
        <taxon>Bacillati</taxon>
        <taxon>Actinomycetota</taxon>
        <taxon>Actinomycetes</taxon>
        <taxon>Actinopolysporales</taxon>
        <taxon>Actinopolysporaceae</taxon>
        <taxon>Actinopolyspora</taxon>
    </lineage>
</organism>
<keyword evidence="2" id="KW-1185">Reference proteome</keyword>
<name>A0A1H0VIL9_9ACTN</name>
<dbReference type="RefSeq" id="WP_092602503.1">
    <property type="nucleotide sequence ID" value="NZ_FNJR01000009.1"/>
</dbReference>
<dbReference type="Proteomes" id="UP000199497">
    <property type="component" value="Unassembled WGS sequence"/>
</dbReference>
<evidence type="ECO:0000313" key="2">
    <source>
        <dbReference type="Proteomes" id="UP000199497"/>
    </source>
</evidence>
<gene>
    <name evidence="1" type="ORF">SAMN04487905_1097</name>
</gene>
<dbReference type="STRING" id="405564.SAMN04487905_1097"/>
<proteinExistence type="predicted"/>